<evidence type="ECO:0008006" key="4">
    <source>
        <dbReference type="Google" id="ProtNLM"/>
    </source>
</evidence>
<keyword evidence="1" id="KW-0732">Signal</keyword>
<protein>
    <recommendedName>
        <fullName evidence="4">Right handed beta helix region</fullName>
    </recommendedName>
</protein>
<feature type="chain" id="PRO_5007049779" description="Right handed beta helix region" evidence="1">
    <location>
        <begin position="22"/>
        <end position="469"/>
    </location>
</feature>
<dbReference type="STRING" id="1586267.GCA_001418685_00814"/>
<reference evidence="2 3" key="1">
    <citation type="submission" date="2016-01" db="EMBL/GenBank/DDBJ databases">
        <authorList>
            <person name="McClelland M."/>
            <person name="Jain A."/>
            <person name="Saraogi P."/>
            <person name="Mendelson R."/>
            <person name="Westerman R."/>
            <person name="SanMiguel P."/>
            <person name="Csonka L."/>
        </authorList>
    </citation>
    <scope>NUCLEOTIDE SEQUENCE [LARGE SCALE GENOMIC DNA]</scope>
    <source>
        <strain evidence="2 3">R-53146</strain>
    </source>
</reference>
<dbReference type="Proteomes" id="UP000182761">
    <property type="component" value="Unassembled WGS sequence"/>
</dbReference>
<proteinExistence type="predicted"/>
<organism evidence="2 3">
    <name type="scientific">Apibacter mensalis</name>
    <dbReference type="NCBI Taxonomy" id="1586267"/>
    <lineage>
        <taxon>Bacteria</taxon>
        <taxon>Pseudomonadati</taxon>
        <taxon>Bacteroidota</taxon>
        <taxon>Flavobacteriia</taxon>
        <taxon>Flavobacteriales</taxon>
        <taxon>Weeksellaceae</taxon>
        <taxon>Apibacter</taxon>
    </lineage>
</organism>
<evidence type="ECO:0000256" key="1">
    <source>
        <dbReference type="SAM" id="SignalP"/>
    </source>
</evidence>
<dbReference type="RefSeq" id="WP_055425190.1">
    <property type="nucleotide sequence ID" value="NZ_FCOR01000004.1"/>
</dbReference>
<dbReference type="AlphaFoldDB" id="A0A0X3ANN8"/>
<keyword evidence="3" id="KW-1185">Reference proteome</keyword>
<feature type="signal peptide" evidence="1">
    <location>
        <begin position="1"/>
        <end position="21"/>
    </location>
</feature>
<evidence type="ECO:0000313" key="3">
    <source>
        <dbReference type="Proteomes" id="UP000182761"/>
    </source>
</evidence>
<gene>
    <name evidence="2" type="ORF">Ga0061079_10494</name>
</gene>
<evidence type="ECO:0000313" key="2">
    <source>
        <dbReference type="EMBL" id="CVK15976.1"/>
    </source>
</evidence>
<dbReference type="EMBL" id="FCOR01000004">
    <property type="protein sequence ID" value="CVK15976.1"/>
    <property type="molecule type" value="Genomic_DNA"/>
</dbReference>
<accession>A0A0X3ANN8</accession>
<name>A0A0X3ANN8_9FLAO</name>
<dbReference type="PROSITE" id="PS51257">
    <property type="entry name" value="PROKAR_LIPOPROTEIN"/>
    <property type="match status" value="1"/>
</dbReference>
<dbReference type="OrthoDB" id="1111178at2"/>
<sequence length="469" mass="52434">MKKLSFILFLSFLILTFFSCRDDYNYESASKPLRFSKDTVMLDTVFSTVRSETYVLKVYNQQNDDVVIPRIYLEKGSSSQFKINVDGNPGNSSNLNSFQNIPLRAKDSLYIFIEIAPQTVSTSEALADEDLLFITVGNTQKVKLLSLVEDAEFYFSKSGTKEITSDLVWNNSKSKVIYGNLKITNGAKLSVSEGTKIYLHKNANIIIDSGSQLNIDGSLNHEVLIRGDRHETKYDSLPGNWNQIYLANNSSGKINHLLIKGGNNAFYLEENAHLTIANSKIYNFLYGGIHSVGGNVEGKNLAINNCGTSDLIVEYGGNYDFIHCTLANYWYLNAGAGYSVYLSNSYQKSGEIKYNKLKASFKNCIFWVRNYNSLYLDKNVHAPFIYTFDTNLIKNTSNGINIETDDNFINTILNEDPLLYKTGYSDCLLSLNLGSPAYGKGNVNYAKAIPEDINGISRTSDPALGAYQE</sequence>